<dbReference type="Proteomes" id="UP001652620">
    <property type="component" value="Chromosome 5"/>
</dbReference>
<dbReference type="OrthoDB" id="7961958at2759"/>
<feature type="signal peptide" evidence="1">
    <location>
        <begin position="1"/>
        <end position="16"/>
    </location>
</feature>
<keyword evidence="2" id="KW-1185">Reference proteome</keyword>
<evidence type="ECO:0000313" key="3">
    <source>
        <dbReference type="RefSeq" id="XP_029405189.2"/>
    </source>
</evidence>
<keyword evidence="1" id="KW-0732">Signal</keyword>
<gene>
    <name evidence="3" type="primary">LOC115065982</name>
</gene>
<organism evidence="2 3">
    <name type="scientific">Bactrocera dorsalis</name>
    <name type="common">Oriental fruit fly</name>
    <name type="synonym">Dacus dorsalis</name>
    <dbReference type="NCBI Taxonomy" id="27457"/>
    <lineage>
        <taxon>Eukaryota</taxon>
        <taxon>Metazoa</taxon>
        <taxon>Ecdysozoa</taxon>
        <taxon>Arthropoda</taxon>
        <taxon>Hexapoda</taxon>
        <taxon>Insecta</taxon>
        <taxon>Pterygota</taxon>
        <taxon>Neoptera</taxon>
        <taxon>Endopterygota</taxon>
        <taxon>Diptera</taxon>
        <taxon>Brachycera</taxon>
        <taxon>Muscomorpha</taxon>
        <taxon>Tephritoidea</taxon>
        <taxon>Tephritidae</taxon>
        <taxon>Bactrocera</taxon>
        <taxon>Bactrocera</taxon>
    </lineage>
</organism>
<name>A0A8N4QHU1_BACDO</name>
<dbReference type="GeneID" id="115065982"/>
<proteinExistence type="predicted"/>
<sequence>MKFLVLFFVALACAHAVNLPYIISRPNDSSEEEYRVIVPIKGETDVDSVKVKVPRLLTPDVKQQIIKQTLAARGYGSILASTTAAPL</sequence>
<accession>A0A8N4QHU1</accession>
<evidence type="ECO:0000256" key="1">
    <source>
        <dbReference type="SAM" id="SignalP"/>
    </source>
</evidence>
<evidence type="ECO:0000313" key="2">
    <source>
        <dbReference type="Proteomes" id="UP001652620"/>
    </source>
</evidence>
<dbReference type="KEGG" id="bdr:115065982"/>
<dbReference type="AlphaFoldDB" id="A0A8N4QHU1"/>
<feature type="chain" id="PRO_5045940290" evidence="1">
    <location>
        <begin position="17"/>
        <end position="87"/>
    </location>
</feature>
<protein>
    <submittedName>
        <fullName evidence="3">Uncharacterized protein LOC115065982</fullName>
    </submittedName>
</protein>
<dbReference type="RefSeq" id="XP_029405189.2">
    <property type="nucleotide sequence ID" value="XM_029549329.2"/>
</dbReference>
<reference evidence="3" key="1">
    <citation type="submission" date="2025-08" db="UniProtKB">
        <authorList>
            <consortium name="RefSeq"/>
        </authorList>
    </citation>
    <scope>IDENTIFICATION</scope>
    <source>
        <tissue evidence="3">Adult</tissue>
    </source>
</reference>